<dbReference type="OrthoDB" id="2100652at2759"/>
<name>A0A9W8KX99_9FUNG</name>
<dbReference type="GO" id="GO:0033617">
    <property type="term" value="P:mitochondrial respiratory chain complex IV assembly"/>
    <property type="evidence" value="ECO:0007669"/>
    <property type="project" value="InterPro"/>
</dbReference>
<dbReference type="PANTHER" id="PTHR28523">
    <property type="entry name" value="CYTOCHROME C OXIDASE ASSEMBLY FACTOR 1"/>
    <property type="match status" value="1"/>
</dbReference>
<gene>
    <name evidence="2" type="primary">COA1</name>
    <name evidence="2" type="ORF">GGI25_002598</name>
</gene>
<dbReference type="InterPro" id="IPR042432">
    <property type="entry name" value="Coa1_fungi"/>
</dbReference>
<evidence type="ECO:0000256" key="1">
    <source>
        <dbReference type="SAM" id="Phobius"/>
    </source>
</evidence>
<dbReference type="EMBL" id="JANBTW010000024">
    <property type="protein sequence ID" value="KAJ2678094.1"/>
    <property type="molecule type" value="Genomic_DNA"/>
</dbReference>
<keyword evidence="1" id="KW-0812">Transmembrane</keyword>
<protein>
    <submittedName>
        <fullName evidence="2">Cytochrome oxidase assembly protein 1</fullName>
    </submittedName>
</protein>
<comment type="caution">
    <text evidence="2">The sequence shown here is derived from an EMBL/GenBank/DDBJ whole genome shotgun (WGS) entry which is preliminary data.</text>
</comment>
<keyword evidence="1" id="KW-0472">Membrane</keyword>
<feature type="transmembrane region" description="Helical" evidence="1">
    <location>
        <begin position="93"/>
        <end position="114"/>
    </location>
</feature>
<organism evidence="2 3">
    <name type="scientific">Coemansia spiralis</name>
    <dbReference type="NCBI Taxonomy" id="417178"/>
    <lineage>
        <taxon>Eukaryota</taxon>
        <taxon>Fungi</taxon>
        <taxon>Fungi incertae sedis</taxon>
        <taxon>Zoopagomycota</taxon>
        <taxon>Kickxellomycotina</taxon>
        <taxon>Kickxellomycetes</taxon>
        <taxon>Kickxellales</taxon>
        <taxon>Kickxellaceae</taxon>
        <taxon>Coemansia</taxon>
    </lineage>
</organism>
<dbReference type="AlphaFoldDB" id="A0A9W8KX99"/>
<keyword evidence="1" id="KW-1133">Transmembrane helix</keyword>
<evidence type="ECO:0000313" key="3">
    <source>
        <dbReference type="Proteomes" id="UP001151518"/>
    </source>
</evidence>
<sequence length="212" mass="23435">MDPVMKSQCFRRLALSSIGRQQQLLSRNTKSTIDCLNTAKARMSTQSSTSAVLPKIPLAQVAGQRTWESAHAKNPAFAIERELPGPKSHKREVAIFVAVAAVTWGLGSVVAFNYQRMTSTPVTAALFTARHNDEVREKFGGQLNFTSTFPWISGDISHLKGVVEIEFDVVGDKGVVGHLVLKSRRQSSNQNGEWATTEFYVETPDGRRIDCR</sequence>
<dbReference type="Proteomes" id="UP001151518">
    <property type="component" value="Unassembled WGS sequence"/>
</dbReference>
<dbReference type="GO" id="GO:0005743">
    <property type="term" value="C:mitochondrial inner membrane"/>
    <property type="evidence" value="ECO:0007669"/>
    <property type="project" value="TreeGrafter"/>
</dbReference>
<dbReference type="InterPro" id="IPR014807">
    <property type="entry name" value="Coa1"/>
</dbReference>
<proteinExistence type="predicted"/>
<reference evidence="2" key="1">
    <citation type="submission" date="2022-07" db="EMBL/GenBank/DDBJ databases">
        <title>Phylogenomic reconstructions and comparative analyses of Kickxellomycotina fungi.</title>
        <authorList>
            <person name="Reynolds N.K."/>
            <person name="Stajich J.E."/>
            <person name="Barry K."/>
            <person name="Grigoriev I.V."/>
            <person name="Crous P."/>
            <person name="Smith M.E."/>
        </authorList>
    </citation>
    <scope>NUCLEOTIDE SEQUENCE</scope>
    <source>
        <strain evidence="2">NRRL 3115</strain>
    </source>
</reference>
<accession>A0A9W8KX99</accession>
<evidence type="ECO:0000313" key="2">
    <source>
        <dbReference type="EMBL" id="KAJ2678094.1"/>
    </source>
</evidence>
<dbReference type="PANTHER" id="PTHR28523:SF1">
    <property type="entry name" value="CYTOCHROME C OXIDASE ASSEMBLY FACTOR 1"/>
    <property type="match status" value="1"/>
</dbReference>
<dbReference type="Pfam" id="PF08695">
    <property type="entry name" value="Coa1"/>
    <property type="match status" value="1"/>
</dbReference>